<dbReference type="InterPro" id="IPR029063">
    <property type="entry name" value="SAM-dependent_MTases_sf"/>
</dbReference>
<evidence type="ECO:0000313" key="1">
    <source>
        <dbReference type="EMBL" id="KAL1588608.1"/>
    </source>
</evidence>
<evidence type="ECO:0000313" key="2">
    <source>
        <dbReference type="Proteomes" id="UP000803884"/>
    </source>
</evidence>
<keyword evidence="2" id="KW-1185">Reference proteome</keyword>
<name>A0AB34KUC7_9PEZI</name>
<dbReference type="EMBL" id="JAAQHG020000006">
    <property type="protein sequence ID" value="KAL1588608.1"/>
    <property type="molecule type" value="Genomic_DNA"/>
</dbReference>
<protein>
    <submittedName>
        <fullName evidence="1">Uncharacterized protein</fullName>
    </submittedName>
</protein>
<dbReference type="GeneID" id="96004181"/>
<reference evidence="1 2" key="1">
    <citation type="journal article" date="2020" name="Microbiol. Resour. Announc.">
        <title>Draft Genome Sequence of a Cladosporium Species Isolated from the Mesophotic Ascidian Didemnum maculosum.</title>
        <authorList>
            <person name="Gioti A."/>
            <person name="Siaperas R."/>
            <person name="Nikolaivits E."/>
            <person name="Le Goff G."/>
            <person name="Ouazzani J."/>
            <person name="Kotoulas G."/>
            <person name="Topakas E."/>
        </authorList>
    </citation>
    <scope>NUCLEOTIDE SEQUENCE [LARGE SCALE GENOMIC DNA]</scope>
    <source>
        <strain evidence="1 2">TM138-S3</strain>
    </source>
</reference>
<comment type="caution">
    <text evidence="1">The sequence shown here is derived from an EMBL/GenBank/DDBJ whole genome shotgun (WGS) entry which is preliminary data.</text>
</comment>
<proteinExistence type="predicted"/>
<dbReference type="SUPFAM" id="SSF53335">
    <property type="entry name" value="S-adenosyl-L-methionine-dependent methyltransferases"/>
    <property type="match status" value="1"/>
</dbReference>
<organism evidence="1 2">
    <name type="scientific">Cladosporium halotolerans</name>
    <dbReference type="NCBI Taxonomy" id="1052096"/>
    <lineage>
        <taxon>Eukaryota</taxon>
        <taxon>Fungi</taxon>
        <taxon>Dikarya</taxon>
        <taxon>Ascomycota</taxon>
        <taxon>Pezizomycotina</taxon>
        <taxon>Dothideomycetes</taxon>
        <taxon>Dothideomycetidae</taxon>
        <taxon>Cladosporiales</taxon>
        <taxon>Cladosporiaceae</taxon>
        <taxon>Cladosporium</taxon>
    </lineage>
</organism>
<dbReference type="Proteomes" id="UP000803884">
    <property type="component" value="Unassembled WGS sequence"/>
</dbReference>
<dbReference type="RefSeq" id="XP_069231713.1">
    <property type="nucleotide sequence ID" value="XM_069371343.1"/>
</dbReference>
<accession>A0AB34KUC7</accession>
<dbReference type="Gene3D" id="3.40.50.150">
    <property type="entry name" value="Vaccinia Virus protein VP39"/>
    <property type="match status" value="1"/>
</dbReference>
<dbReference type="AlphaFoldDB" id="A0AB34KUC7"/>
<sequence length="183" mass="20689">MAQIHRKIFTLNKTAVEIGEEHNCTASAARRLLKAPSTENVRFTEKVGVYGGNEMLGPDGFDVVYMAIGTLGREKDLLLWAKTVAKLLRPGGSLFLREKHPIVDAVDENHRNRVMITKPYFRNLGRIAAVSAEDNSFTETEACPERQYSVEQMAEVENDAEEWVFKHGRNRLPLSYTLHAMKV</sequence>
<gene>
    <name evidence="1" type="ORF">WHR41_02737</name>
</gene>